<dbReference type="Proteomes" id="UP000507954">
    <property type="component" value="Unassembled WGS sequence"/>
</dbReference>
<evidence type="ECO:0000313" key="1">
    <source>
        <dbReference type="EMBL" id="VTZ60441.1"/>
    </source>
</evidence>
<proteinExistence type="predicted"/>
<organism evidence="1">
    <name type="scientific">Sinorhizobium medicae</name>
    <dbReference type="NCBI Taxonomy" id="110321"/>
    <lineage>
        <taxon>Bacteria</taxon>
        <taxon>Pseudomonadati</taxon>
        <taxon>Pseudomonadota</taxon>
        <taxon>Alphaproteobacteria</taxon>
        <taxon>Hyphomicrobiales</taxon>
        <taxon>Rhizobiaceae</taxon>
        <taxon>Sinorhizobium/Ensifer group</taxon>
        <taxon>Sinorhizobium</taxon>
    </lineage>
</organism>
<dbReference type="EMBL" id="CABFNB010000068">
    <property type="protein sequence ID" value="VTZ60441.1"/>
    <property type="molecule type" value="Genomic_DNA"/>
</dbReference>
<protein>
    <submittedName>
        <fullName evidence="1">Uncharacterized protein</fullName>
    </submittedName>
</protein>
<dbReference type="AlphaFoldDB" id="A0A508WXR0"/>
<gene>
    <name evidence="1" type="ORF">EMEDMD4_160022</name>
</gene>
<reference evidence="1" key="1">
    <citation type="submission" date="2019-06" db="EMBL/GenBank/DDBJ databases">
        <authorList>
            <person name="Le Quere A."/>
            <person name="Colella S."/>
        </authorList>
    </citation>
    <scope>NUCLEOTIDE SEQUENCE</scope>
    <source>
        <strain evidence="1">EmedicaeMD41</strain>
    </source>
</reference>
<name>A0A508WXR0_9HYPH</name>
<sequence>MPGTGKLRNAIPCLQNRLSRKHANISAILLKKPNVYRLAIDRGKCLAKAGIRSVSARVSICQFFRPCSKQSAIRR</sequence>
<accession>A0A508WXR0</accession>